<dbReference type="KEGG" id="spu:576184"/>
<feature type="region of interest" description="Disordered" evidence="11">
    <location>
        <begin position="459"/>
        <end position="488"/>
    </location>
</feature>
<reference evidence="13" key="2">
    <citation type="submission" date="2021-01" db="UniProtKB">
        <authorList>
            <consortium name="EnsemblMetazoa"/>
        </authorList>
    </citation>
    <scope>IDENTIFICATION</scope>
</reference>
<keyword evidence="3" id="KW-0217">Developmental protein</keyword>
<keyword evidence="14" id="KW-1185">Reference proteome</keyword>
<dbReference type="InterPro" id="IPR001356">
    <property type="entry name" value="HD"/>
</dbReference>
<dbReference type="GO" id="GO:0005634">
    <property type="term" value="C:nucleus"/>
    <property type="evidence" value="ECO:0000318"/>
    <property type="project" value="GO_Central"/>
</dbReference>
<evidence type="ECO:0000256" key="5">
    <source>
        <dbReference type="ARBA" id="ARBA00023125"/>
    </source>
</evidence>
<keyword evidence="6 9" id="KW-0371">Homeobox</keyword>
<dbReference type="GO" id="GO:0000978">
    <property type="term" value="F:RNA polymerase II cis-regulatory region sequence-specific DNA binding"/>
    <property type="evidence" value="ECO:0000318"/>
    <property type="project" value="GO_Central"/>
</dbReference>
<dbReference type="AlphaFoldDB" id="A0A7M7RA28"/>
<name>A0A7M7RA28_STRPU</name>
<dbReference type="OrthoDB" id="3501850at2759"/>
<evidence type="ECO:0000256" key="10">
    <source>
        <dbReference type="RuleBase" id="RU000682"/>
    </source>
</evidence>
<evidence type="ECO:0000256" key="7">
    <source>
        <dbReference type="ARBA" id="ARBA00023163"/>
    </source>
</evidence>
<evidence type="ECO:0000256" key="4">
    <source>
        <dbReference type="ARBA" id="ARBA00023015"/>
    </source>
</evidence>
<evidence type="ECO:0000256" key="2">
    <source>
        <dbReference type="ARBA" id="ARBA00004496"/>
    </source>
</evidence>
<dbReference type="FunFam" id="1.10.10.60:FF:000085">
    <property type="entry name" value="SIX homeobox 5"/>
    <property type="match status" value="1"/>
</dbReference>
<dbReference type="InterPro" id="IPR017970">
    <property type="entry name" value="Homeobox_CS"/>
</dbReference>
<evidence type="ECO:0000256" key="8">
    <source>
        <dbReference type="ARBA" id="ARBA00023242"/>
    </source>
</evidence>
<feature type="domain" description="Homeobox" evidence="12">
    <location>
        <begin position="217"/>
        <end position="268"/>
    </location>
</feature>
<feature type="compositionally biased region" description="Basic residues" evidence="11">
    <location>
        <begin position="464"/>
        <end position="473"/>
    </location>
</feature>
<dbReference type="Proteomes" id="UP000007110">
    <property type="component" value="Unassembled WGS sequence"/>
</dbReference>
<feature type="region of interest" description="Disordered" evidence="11">
    <location>
        <begin position="260"/>
        <end position="327"/>
    </location>
</feature>
<dbReference type="GeneID" id="576184"/>
<evidence type="ECO:0000256" key="6">
    <source>
        <dbReference type="ARBA" id="ARBA00023155"/>
    </source>
</evidence>
<dbReference type="Pfam" id="PF16878">
    <property type="entry name" value="SIX1_SD"/>
    <property type="match status" value="1"/>
</dbReference>
<dbReference type="Gene3D" id="1.10.10.60">
    <property type="entry name" value="Homeodomain-like"/>
    <property type="match status" value="1"/>
</dbReference>
<evidence type="ECO:0000256" key="3">
    <source>
        <dbReference type="ARBA" id="ARBA00022473"/>
    </source>
</evidence>
<protein>
    <recommendedName>
        <fullName evidence="12">Homeobox domain-containing protein</fullName>
    </recommendedName>
</protein>
<comment type="subcellular location">
    <subcellularLocation>
        <location evidence="2">Cytoplasm</location>
    </subcellularLocation>
    <subcellularLocation>
        <location evidence="1 9 10">Nucleus</location>
    </subcellularLocation>
</comment>
<evidence type="ECO:0000313" key="14">
    <source>
        <dbReference type="Proteomes" id="UP000007110"/>
    </source>
</evidence>
<evidence type="ECO:0000259" key="12">
    <source>
        <dbReference type="PROSITE" id="PS50071"/>
    </source>
</evidence>
<organism evidence="13 14">
    <name type="scientific">Strongylocentrotus purpuratus</name>
    <name type="common">Purple sea urchin</name>
    <dbReference type="NCBI Taxonomy" id="7668"/>
    <lineage>
        <taxon>Eukaryota</taxon>
        <taxon>Metazoa</taxon>
        <taxon>Echinodermata</taxon>
        <taxon>Eleutherozoa</taxon>
        <taxon>Echinozoa</taxon>
        <taxon>Echinoidea</taxon>
        <taxon>Euechinoidea</taxon>
        <taxon>Echinacea</taxon>
        <taxon>Camarodonta</taxon>
        <taxon>Echinidea</taxon>
        <taxon>Strongylocentrotidae</taxon>
        <taxon>Strongylocentrotus</taxon>
    </lineage>
</organism>
<evidence type="ECO:0000256" key="9">
    <source>
        <dbReference type="PROSITE-ProRule" id="PRU00108"/>
    </source>
</evidence>
<dbReference type="GO" id="GO:0005737">
    <property type="term" value="C:cytoplasm"/>
    <property type="evidence" value="ECO:0007669"/>
    <property type="project" value="UniProtKB-SubCell"/>
</dbReference>
<dbReference type="InterPro" id="IPR031701">
    <property type="entry name" value="SIX1_SD"/>
</dbReference>
<reference evidence="14" key="1">
    <citation type="submission" date="2015-02" db="EMBL/GenBank/DDBJ databases">
        <title>Genome sequencing for Strongylocentrotus purpuratus.</title>
        <authorList>
            <person name="Murali S."/>
            <person name="Liu Y."/>
            <person name="Vee V."/>
            <person name="English A."/>
            <person name="Wang M."/>
            <person name="Skinner E."/>
            <person name="Han Y."/>
            <person name="Muzny D.M."/>
            <person name="Worley K.C."/>
            <person name="Gibbs R.A."/>
        </authorList>
    </citation>
    <scope>NUCLEOTIDE SEQUENCE</scope>
</reference>
<dbReference type="GO" id="GO:0005667">
    <property type="term" value="C:transcription regulator complex"/>
    <property type="evidence" value="ECO:0000318"/>
    <property type="project" value="GO_Central"/>
</dbReference>
<keyword evidence="5 9" id="KW-0238">DNA-binding</keyword>
<evidence type="ECO:0000256" key="11">
    <source>
        <dbReference type="SAM" id="MobiDB-lite"/>
    </source>
</evidence>
<dbReference type="SMART" id="SM00389">
    <property type="entry name" value="HOX"/>
    <property type="match status" value="1"/>
</dbReference>
<dbReference type="CDD" id="cd00086">
    <property type="entry name" value="homeodomain"/>
    <property type="match status" value="1"/>
</dbReference>
<dbReference type="GO" id="GO:0000981">
    <property type="term" value="F:DNA-binding transcription factor activity, RNA polymerase II-specific"/>
    <property type="evidence" value="ECO:0000318"/>
    <property type="project" value="GO_Central"/>
</dbReference>
<dbReference type="GO" id="GO:0006357">
    <property type="term" value="P:regulation of transcription by RNA polymerase II"/>
    <property type="evidence" value="ECO:0000318"/>
    <property type="project" value="GO_Central"/>
</dbReference>
<dbReference type="EnsemblMetazoa" id="XM_776523">
    <property type="protein sequence ID" value="XP_781616"/>
    <property type="gene ID" value="LOC576184"/>
</dbReference>
<dbReference type="PROSITE" id="PS50071">
    <property type="entry name" value="HOMEOBOX_2"/>
    <property type="match status" value="1"/>
</dbReference>
<keyword evidence="8 9" id="KW-0539">Nucleus</keyword>
<evidence type="ECO:0000313" key="13">
    <source>
        <dbReference type="EnsemblMetazoa" id="XP_781616"/>
    </source>
</evidence>
<proteinExistence type="predicted"/>
<keyword evidence="7" id="KW-0804">Transcription</keyword>
<accession>A0A7M7RA28</accession>
<dbReference type="InParanoid" id="A0A7M7RA28"/>
<dbReference type="PROSITE" id="PS00027">
    <property type="entry name" value="HOMEOBOX_1"/>
    <property type="match status" value="1"/>
</dbReference>
<dbReference type="SUPFAM" id="SSF46689">
    <property type="entry name" value="Homeodomain-like"/>
    <property type="match status" value="1"/>
</dbReference>
<evidence type="ECO:0000256" key="1">
    <source>
        <dbReference type="ARBA" id="ARBA00004123"/>
    </source>
</evidence>
<dbReference type="RefSeq" id="XP_781616.2">
    <property type="nucleotide sequence ID" value="XM_776523.5"/>
</dbReference>
<feature type="DNA-binding region" description="Homeobox" evidence="9">
    <location>
        <begin position="219"/>
        <end position="269"/>
    </location>
</feature>
<dbReference type="InterPro" id="IPR009057">
    <property type="entry name" value="Homeodomain-like_sf"/>
</dbReference>
<dbReference type="Pfam" id="PF00046">
    <property type="entry name" value="Homeodomain"/>
    <property type="match status" value="1"/>
</dbReference>
<sequence>MEAAPTPLETVGSELDTAMSVGESDINLNSAGDTSSTTDSNAGISLPVPTSLLSNVENLTCSKSKEVECMNSQLSVQHGIISGGAGTGGPGILSFSAQQVVCVCEALRQEGNIDRLARFLWTLPADETLQNDETVLRARAAVAYHQGHYKELYNLLQNHNFNPAFHTELQDLWYQAHYKESEKLRGRPLGAVDKYRIRRKHPLPRTIWDGEEMAYCFKEKSRNMLKECYKQNRYPTPDEKRNLAKVTGLTMTQISNWFKNRRQRDKLPMSLKGGGDGEYSNGKDSPNGDFSLDGETEGSRIGPDGGLHGVNRDMRPSNGLDPMLGHHQSGSAITVISTSSGGGNTTTDLLHPQAVKVEPPEPLDENRGVPLNMHEPPDLANLTDATGLQAFKFVPEMLLPQMLPLALASSKGDINMNHAAQLATMSMIMNPALLSNPALNLSTANNNNNIMPGMASIASLQQHQQHHHHHHPELHHQQQQQQHEQQDMSVHNVATTLSSIPAVVSASSALSAVLSQQAATAGAGFPSNFAGRLPSANEMLNSAAMALSTLSANANGGGPGHYASE</sequence>
<keyword evidence="4" id="KW-0805">Transcription regulation</keyword>
<dbReference type="OMA" id="KEVECMN"/>